<evidence type="ECO:0000313" key="2">
    <source>
        <dbReference type="Proteomes" id="UP000287651"/>
    </source>
</evidence>
<comment type="caution">
    <text evidence="1">The sequence shown here is derived from an EMBL/GenBank/DDBJ whole genome shotgun (WGS) entry which is preliminary data.</text>
</comment>
<organism evidence="1 2">
    <name type="scientific">Ensete ventricosum</name>
    <name type="common">Abyssinian banana</name>
    <name type="synonym">Musa ensete</name>
    <dbReference type="NCBI Taxonomy" id="4639"/>
    <lineage>
        <taxon>Eukaryota</taxon>
        <taxon>Viridiplantae</taxon>
        <taxon>Streptophyta</taxon>
        <taxon>Embryophyta</taxon>
        <taxon>Tracheophyta</taxon>
        <taxon>Spermatophyta</taxon>
        <taxon>Magnoliopsida</taxon>
        <taxon>Liliopsida</taxon>
        <taxon>Zingiberales</taxon>
        <taxon>Musaceae</taxon>
        <taxon>Ensete</taxon>
    </lineage>
</organism>
<dbReference type="AlphaFoldDB" id="A0A426Z2I2"/>
<gene>
    <name evidence="1" type="ORF">B296_00025026</name>
</gene>
<sequence>MTTIVYFVFVSDTMEMLLLSPCDFSGKHSSAKLDLLMPSWWDDSLMKYATVYIASVEMSTRHSDGCRTCRLSPRSCHRSWPLSPTIICRKACSISTKQRLRVMKMLEIIQVVKMMMRLV</sequence>
<dbReference type="EMBL" id="AMZH03008818">
    <property type="protein sequence ID" value="RRT58161.1"/>
    <property type="molecule type" value="Genomic_DNA"/>
</dbReference>
<proteinExistence type="predicted"/>
<reference evidence="1 2" key="1">
    <citation type="journal article" date="2014" name="Agronomy (Basel)">
        <title>A Draft Genome Sequence for Ensete ventricosum, the Drought-Tolerant Tree Against Hunger.</title>
        <authorList>
            <person name="Harrison J."/>
            <person name="Moore K.A."/>
            <person name="Paszkiewicz K."/>
            <person name="Jones T."/>
            <person name="Grant M."/>
            <person name="Ambacheew D."/>
            <person name="Muzemil S."/>
            <person name="Studholme D.J."/>
        </authorList>
    </citation>
    <scope>NUCLEOTIDE SEQUENCE [LARGE SCALE GENOMIC DNA]</scope>
</reference>
<name>A0A426Z2I2_ENSVE</name>
<protein>
    <submittedName>
        <fullName evidence="1">Uncharacterized protein</fullName>
    </submittedName>
</protein>
<dbReference type="Proteomes" id="UP000287651">
    <property type="component" value="Unassembled WGS sequence"/>
</dbReference>
<evidence type="ECO:0000313" key="1">
    <source>
        <dbReference type="EMBL" id="RRT58161.1"/>
    </source>
</evidence>
<accession>A0A426Z2I2</accession>